<dbReference type="STRING" id="330879.Q4WQE9"/>
<dbReference type="PROSITE" id="PS00463">
    <property type="entry name" value="ZN2_CY6_FUNGAL_1"/>
    <property type="match status" value="1"/>
</dbReference>
<dbReference type="GO" id="GO:0045944">
    <property type="term" value="P:positive regulation of transcription by RNA polymerase II"/>
    <property type="evidence" value="ECO:0000318"/>
    <property type="project" value="GO_Central"/>
</dbReference>
<dbReference type="PANTHER" id="PTHR47782">
    <property type="entry name" value="ZN(II)2CYS6 TRANSCRIPTION FACTOR (EUROFUNG)-RELATED"/>
    <property type="match status" value="1"/>
</dbReference>
<dbReference type="InterPro" id="IPR007219">
    <property type="entry name" value="XnlR_reg_dom"/>
</dbReference>
<feature type="domain" description="Zn(2)-C6 fungal-type" evidence="8">
    <location>
        <begin position="20"/>
        <end position="51"/>
    </location>
</feature>
<protein>
    <submittedName>
        <fullName evidence="9">C6 transcription factor, putative</fullName>
    </submittedName>
</protein>
<dbReference type="Pfam" id="PF00172">
    <property type="entry name" value="Zn_clus"/>
    <property type="match status" value="1"/>
</dbReference>
<dbReference type="Pfam" id="PF04082">
    <property type="entry name" value="Fungal_trans"/>
    <property type="match status" value="1"/>
</dbReference>
<evidence type="ECO:0000256" key="1">
    <source>
        <dbReference type="ARBA" id="ARBA00004123"/>
    </source>
</evidence>
<dbReference type="EMBL" id="AAHF01000005">
    <property type="protein sequence ID" value="EAL89535.2"/>
    <property type="molecule type" value="Genomic_DNA"/>
</dbReference>
<dbReference type="InterPro" id="IPR052202">
    <property type="entry name" value="Yeast_MetPath_Reg"/>
</dbReference>
<sequence length="645" mass="71521">MSASSILDKPLLKVSRPVAACSRCRTAKIKCDGKLPACSACERVGKASTCSGASDEFARGKERSYVASLEGYCERLEKQIASLRYRKESSSTDERGTVRESSITSASSSDCVAQSHRKEVSDIDDLVGDFGFLSVHVRSAVVVSLLTSCSRSVNATSRDFHGITSSTSFANLLLSLAIAEPLPKLSSQSLPSRHEITPLLRHYFDNLYTQLPFFVETSFWTSVDAVYQSGGRFAKPFDHWILRLVLAISSASTSYQPGDRDHQRALSLISGALKYAEEVLRPGSVVGIQGILLLAQYSFFDPNHFRSWYLVGTAVRAMVDLGLHQDPPLEELSTPDRLDIRRIVYHCVYCLDRGVSTALERTISFSDASVNVALPSVTTAPGFALADASEIFLHSAQPAWHIIQIRQILSIAYHNKYEYENEATLPKATSPWTLCYKAQEWLENAPRNTSGPFNIIYALENLYTTVIILAPMHRYVGTSDYSKVLLFERCMDYIRKLHQILEAPSLVPLMTYLDIQRAYQVSSWILDLLDRHSDLVLNRSVPPLPNVPCETPEPPGIDNKDRVNCHARASVCLDYTQDLLQYCLRKWGIATLLDTFQTISASARKGLMHSPAIYIPGAGPYVTGPPLHPSADGGYPGYHHGHYGL</sequence>
<keyword evidence="2" id="KW-0479">Metal-binding</keyword>
<keyword evidence="6" id="KW-0804">Transcription</keyword>
<organism evidence="9 10">
    <name type="scientific">Aspergillus fumigatus (strain ATCC MYA-4609 / CBS 101355 / FGSC A1100 / Af293)</name>
    <name type="common">Neosartorya fumigata</name>
    <dbReference type="NCBI Taxonomy" id="330879"/>
    <lineage>
        <taxon>Eukaryota</taxon>
        <taxon>Fungi</taxon>
        <taxon>Dikarya</taxon>
        <taxon>Ascomycota</taxon>
        <taxon>Pezizomycotina</taxon>
        <taxon>Eurotiomycetes</taxon>
        <taxon>Eurotiomycetidae</taxon>
        <taxon>Eurotiales</taxon>
        <taxon>Aspergillaceae</taxon>
        <taxon>Aspergillus</taxon>
        <taxon>Aspergillus subgen. Fumigati</taxon>
    </lineage>
</organism>
<keyword evidence="5" id="KW-0238">DNA-binding</keyword>
<dbReference type="GO" id="GO:0005634">
    <property type="term" value="C:nucleus"/>
    <property type="evidence" value="ECO:0007669"/>
    <property type="project" value="UniProtKB-SubCell"/>
</dbReference>
<dbReference type="GeneID" id="3509614"/>
<dbReference type="GO" id="GO:0043565">
    <property type="term" value="F:sequence-specific DNA binding"/>
    <property type="evidence" value="ECO:0000318"/>
    <property type="project" value="GO_Central"/>
</dbReference>
<dbReference type="FunFam" id="4.10.240.10:FF:000035">
    <property type="entry name" value="C6 transcription factor, putative (AFU_orthologue AFUA_4G12570)"/>
    <property type="match status" value="1"/>
</dbReference>
<evidence type="ECO:0000313" key="9">
    <source>
        <dbReference type="EMBL" id="EAL89535.2"/>
    </source>
</evidence>
<dbReference type="InterPro" id="IPR036864">
    <property type="entry name" value="Zn2-C6_fun-type_DNA-bd_sf"/>
</dbReference>
<evidence type="ECO:0000256" key="6">
    <source>
        <dbReference type="ARBA" id="ARBA00023163"/>
    </source>
</evidence>
<dbReference type="SMART" id="SM00066">
    <property type="entry name" value="GAL4"/>
    <property type="match status" value="1"/>
</dbReference>
<proteinExistence type="predicted"/>
<dbReference type="Proteomes" id="UP000002530">
    <property type="component" value="Unassembled WGS sequence"/>
</dbReference>
<evidence type="ECO:0000259" key="8">
    <source>
        <dbReference type="PROSITE" id="PS50048"/>
    </source>
</evidence>
<dbReference type="CDD" id="cd12148">
    <property type="entry name" value="fungal_TF_MHR"/>
    <property type="match status" value="1"/>
</dbReference>
<evidence type="ECO:0000256" key="4">
    <source>
        <dbReference type="ARBA" id="ARBA00023015"/>
    </source>
</evidence>
<dbReference type="InterPro" id="IPR001138">
    <property type="entry name" value="Zn2Cys6_DnaBD"/>
</dbReference>
<dbReference type="KEGG" id="afm:AFUA_4G12570"/>
<reference evidence="9 10" key="1">
    <citation type="journal article" date="2005" name="Nature">
        <title>Genomic sequence of the pathogenic and allergenic filamentous fungus Aspergillus fumigatus.</title>
        <authorList>
            <person name="Nierman W.C."/>
            <person name="Pain A."/>
            <person name="Anderson M.J."/>
            <person name="Wortman J.R."/>
            <person name="Kim H.S."/>
            <person name="Arroyo J."/>
            <person name="Berriman M."/>
            <person name="Abe K."/>
            <person name="Archer D.B."/>
            <person name="Bermejo C."/>
            <person name="Bennett J."/>
            <person name="Bowyer P."/>
            <person name="Chen D."/>
            <person name="Collins M."/>
            <person name="Coulsen R."/>
            <person name="Davies R."/>
            <person name="Dyer P.S."/>
            <person name="Farman M."/>
            <person name="Fedorova N."/>
            <person name="Fedorova N."/>
            <person name="Feldblyum T.V."/>
            <person name="Fischer R."/>
            <person name="Fosker N."/>
            <person name="Fraser A."/>
            <person name="Garcia J.L."/>
            <person name="Garcia M.J."/>
            <person name="Goble A."/>
            <person name="Goldman G.H."/>
            <person name="Gomi K."/>
            <person name="Griffith-Jones S."/>
            <person name="Gwilliam R."/>
            <person name="Haas B."/>
            <person name="Haas H."/>
            <person name="Harris D."/>
            <person name="Horiuchi H."/>
            <person name="Huang J."/>
            <person name="Humphray S."/>
            <person name="Jimenez J."/>
            <person name="Keller N."/>
            <person name="Khouri H."/>
            <person name="Kitamoto K."/>
            <person name="Kobayashi T."/>
            <person name="Konzack S."/>
            <person name="Kulkarni R."/>
            <person name="Kumagai T."/>
            <person name="Lafon A."/>
            <person name="Latge J.P."/>
            <person name="Li W."/>
            <person name="Lord A."/>
            <person name="Lu C."/>
            <person name="Majoros W.H."/>
            <person name="May G.S."/>
            <person name="Miller B.L."/>
            <person name="Mohamoud Y."/>
            <person name="Molina M."/>
            <person name="Monod M."/>
            <person name="Mouyna I."/>
            <person name="Mulligan S."/>
            <person name="Murphy L."/>
            <person name="O'Neil S."/>
            <person name="Paulsen I."/>
            <person name="Penalva M.A."/>
            <person name="Pertea M."/>
            <person name="Price C."/>
            <person name="Pritchard B.L."/>
            <person name="Quail M.A."/>
            <person name="Rabbinowitsch E."/>
            <person name="Rawlins N."/>
            <person name="Rajandream M.A."/>
            <person name="Reichard U."/>
            <person name="Renauld H."/>
            <person name="Robson G.D."/>
            <person name="Rodriguez de Cordoba S."/>
            <person name="Rodriguez-Pena J.M."/>
            <person name="Ronning C.M."/>
            <person name="Rutter S."/>
            <person name="Salzberg S.L."/>
            <person name="Sanchez M."/>
            <person name="Sanchez-Ferrero J.C."/>
            <person name="Saunders D."/>
            <person name="Seeger K."/>
            <person name="Squares R."/>
            <person name="Squares S."/>
            <person name="Takeuchi M."/>
            <person name="Tekaia F."/>
            <person name="Turner G."/>
            <person name="Vazquez de Aldana C.R."/>
            <person name="Weidman J."/>
            <person name="White O."/>
            <person name="Woodward J."/>
            <person name="Yu J.H."/>
            <person name="Fraser C."/>
            <person name="Galagan J.E."/>
            <person name="Asai K."/>
            <person name="Machida M."/>
            <person name="Hall N."/>
            <person name="Barrell B."/>
            <person name="Denning D.W."/>
        </authorList>
    </citation>
    <scope>NUCLEOTIDE SEQUENCE [LARGE SCALE GENOMIC DNA]</scope>
    <source>
        <strain evidence="9 10">Af293</strain>
    </source>
</reference>
<name>Q4WQE9_ASPFU</name>
<dbReference type="AlphaFoldDB" id="Q4WQE9"/>
<keyword evidence="4" id="KW-0805">Transcription regulation</keyword>
<keyword evidence="7" id="KW-0539">Nucleus</keyword>
<evidence type="ECO:0000256" key="3">
    <source>
        <dbReference type="ARBA" id="ARBA00022833"/>
    </source>
</evidence>
<dbReference type="OMA" id="FPCFSET"/>
<dbReference type="OrthoDB" id="5319458at2759"/>
<evidence type="ECO:0000256" key="7">
    <source>
        <dbReference type="ARBA" id="ARBA00023242"/>
    </source>
</evidence>
<evidence type="ECO:0000256" key="5">
    <source>
        <dbReference type="ARBA" id="ARBA00023125"/>
    </source>
</evidence>
<dbReference type="PANTHER" id="PTHR47782:SF2">
    <property type="entry name" value="TRANSCRIPTION FACTOR, PUTATIVE (AFU_ORTHOLOGUE AFUA_4G12570)-RELATED"/>
    <property type="match status" value="1"/>
</dbReference>
<dbReference type="GO" id="GO:0000981">
    <property type="term" value="F:DNA-binding transcription factor activity, RNA polymerase II-specific"/>
    <property type="evidence" value="ECO:0000318"/>
    <property type="project" value="GO_Central"/>
</dbReference>
<comment type="caution">
    <text evidence="9">The sequence shown here is derived from an EMBL/GenBank/DDBJ whole genome shotgun (WGS) entry which is preliminary data.</text>
</comment>
<dbReference type="HOGENOM" id="CLU_019529_0_0_1"/>
<dbReference type="SUPFAM" id="SSF57701">
    <property type="entry name" value="Zn2/Cys6 DNA-binding domain"/>
    <property type="match status" value="1"/>
</dbReference>
<evidence type="ECO:0000256" key="2">
    <source>
        <dbReference type="ARBA" id="ARBA00022723"/>
    </source>
</evidence>
<dbReference type="PROSITE" id="PS50048">
    <property type="entry name" value="ZN2_CY6_FUNGAL_2"/>
    <property type="match status" value="1"/>
</dbReference>
<dbReference type="RefSeq" id="XP_751573.2">
    <property type="nucleotide sequence ID" value="XM_746480.2"/>
</dbReference>
<dbReference type="InParanoid" id="Q4WQE9"/>
<dbReference type="GO" id="GO:0008270">
    <property type="term" value="F:zinc ion binding"/>
    <property type="evidence" value="ECO:0007669"/>
    <property type="project" value="InterPro"/>
</dbReference>
<dbReference type="GO" id="GO:0006351">
    <property type="term" value="P:DNA-templated transcription"/>
    <property type="evidence" value="ECO:0007669"/>
    <property type="project" value="InterPro"/>
</dbReference>
<dbReference type="CDD" id="cd00067">
    <property type="entry name" value="GAL4"/>
    <property type="match status" value="1"/>
</dbReference>
<keyword evidence="3" id="KW-0862">Zinc</keyword>
<accession>Q4WQE9</accession>
<dbReference type="Gene3D" id="4.10.240.10">
    <property type="entry name" value="Zn(2)-C6 fungal-type DNA-binding domain"/>
    <property type="match status" value="1"/>
</dbReference>
<evidence type="ECO:0000313" key="10">
    <source>
        <dbReference type="Proteomes" id="UP000002530"/>
    </source>
</evidence>
<dbReference type="SMART" id="SM00906">
    <property type="entry name" value="Fungal_trans"/>
    <property type="match status" value="1"/>
</dbReference>
<keyword evidence="10" id="KW-1185">Reference proteome</keyword>
<comment type="subcellular location">
    <subcellularLocation>
        <location evidence="1">Nucleus</location>
    </subcellularLocation>
</comment>
<gene>
    <name evidence="9" type="ORF">AFUA_4G12570</name>
</gene>